<dbReference type="SUPFAM" id="SSF47769">
    <property type="entry name" value="SAM/Pointed domain"/>
    <property type="match status" value="1"/>
</dbReference>
<keyword evidence="2 3" id="KW-0238">DNA-binding</keyword>
<feature type="domain" description="ETS" evidence="5">
    <location>
        <begin position="891"/>
        <end position="971"/>
    </location>
</feature>
<dbReference type="Proteomes" id="UP000694888">
    <property type="component" value="Unplaced"/>
</dbReference>
<dbReference type="SMART" id="SM00251">
    <property type="entry name" value="SAM_PNT"/>
    <property type="match status" value="1"/>
</dbReference>
<feature type="compositionally biased region" description="Basic and acidic residues" evidence="4">
    <location>
        <begin position="176"/>
        <end position="187"/>
    </location>
</feature>
<dbReference type="RefSeq" id="XP_005105082.3">
    <property type="nucleotide sequence ID" value="XM_005105025.3"/>
</dbReference>
<gene>
    <name evidence="8" type="primary">LOC101861527</name>
</gene>
<dbReference type="Pfam" id="PF00178">
    <property type="entry name" value="Ets"/>
    <property type="match status" value="1"/>
</dbReference>
<accession>A0ABM0JZB9</accession>
<protein>
    <submittedName>
        <fullName evidence="8">Uncharacterized protein LOC101861527</fullName>
    </submittedName>
</protein>
<feature type="domain" description="PNT" evidence="6">
    <location>
        <begin position="669"/>
        <end position="755"/>
    </location>
</feature>
<dbReference type="InterPro" id="IPR036388">
    <property type="entry name" value="WH-like_DNA-bd_sf"/>
</dbReference>
<keyword evidence="7" id="KW-1185">Reference proteome</keyword>
<feature type="region of interest" description="Disordered" evidence="4">
    <location>
        <begin position="164"/>
        <end position="188"/>
    </location>
</feature>
<feature type="compositionally biased region" description="Polar residues" evidence="4">
    <location>
        <begin position="123"/>
        <end position="132"/>
    </location>
</feature>
<feature type="compositionally biased region" description="Polar residues" evidence="4">
    <location>
        <begin position="246"/>
        <end position="255"/>
    </location>
</feature>
<evidence type="ECO:0000259" key="6">
    <source>
        <dbReference type="PROSITE" id="PS51433"/>
    </source>
</evidence>
<feature type="region of interest" description="Disordered" evidence="4">
    <location>
        <begin position="762"/>
        <end position="785"/>
    </location>
</feature>
<organism evidence="7 8">
    <name type="scientific">Aplysia californica</name>
    <name type="common">California sea hare</name>
    <dbReference type="NCBI Taxonomy" id="6500"/>
    <lineage>
        <taxon>Eukaryota</taxon>
        <taxon>Metazoa</taxon>
        <taxon>Spiralia</taxon>
        <taxon>Lophotrochozoa</taxon>
        <taxon>Mollusca</taxon>
        <taxon>Gastropoda</taxon>
        <taxon>Heterobranchia</taxon>
        <taxon>Euthyneura</taxon>
        <taxon>Tectipleura</taxon>
        <taxon>Aplysiida</taxon>
        <taxon>Aplysioidea</taxon>
        <taxon>Aplysiidae</taxon>
        <taxon>Aplysia</taxon>
    </lineage>
</organism>
<evidence type="ECO:0000256" key="3">
    <source>
        <dbReference type="RuleBase" id="RU004019"/>
    </source>
</evidence>
<evidence type="ECO:0000256" key="2">
    <source>
        <dbReference type="ARBA" id="ARBA00023125"/>
    </source>
</evidence>
<dbReference type="GeneID" id="101861527"/>
<evidence type="ECO:0000313" key="8">
    <source>
        <dbReference type="RefSeq" id="XP_005105082.3"/>
    </source>
</evidence>
<dbReference type="InterPro" id="IPR013761">
    <property type="entry name" value="SAM/pointed_sf"/>
</dbReference>
<evidence type="ECO:0000313" key="7">
    <source>
        <dbReference type="Proteomes" id="UP000694888"/>
    </source>
</evidence>
<dbReference type="PANTHER" id="PTHR11849">
    <property type="entry name" value="ETS"/>
    <property type="match status" value="1"/>
</dbReference>
<dbReference type="InterPro" id="IPR046328">
    <property type="entry name" value="ETS_fam"/>
</dbReference>
<dbReference type="Gene3D" id="1.10.10.10">
    <property type="entry name" value="Winged helix-like DNA-binding domain superfamily/Winged helix DNA-binding domain"/>
    <property type="match status" value="1"/>
</dbReference>
<dbReference type="Gene3D" id="1.10.150.50">
    <property type="entry name" value="Transcription Factor, Ets-1"/>
    <property type="match status" value="1"/>
</dbReference>
<keyword evidence="3" id="KW-0539">Nucleus</keyword>
<dbReference type="PANTHER" id="PTHR11849:SF304">
    <property type="entry name" value="DNA-BINDING PROTEIN D-ETS-3"/>
    <property type="match status" value="1"/>
</dbReference>
<feature type="region of interest" description="Disordered" evidence="4">
    <location>
        <begin position="569"/>
        <end position="591"/>
    </location>
</feature>
<name>A0ABM0JZB9_APLCA</name>
<comment type="similarity">
    <text evidence="1 3">Belongs to the ETS family.</text>
</comment>
<feature type="region of interest" description="Disordered" evidence="4">
    <location>
        <begin position="45"/>
        <end position="74"/>
    </location>
</feature>
<dbReference type="InterPro" id="IPR000418">
    <property type="entry name" value="Ets_dom"/>
</dbReference>
<comment type="subcellular location">
    <subcellularLocation>
        <location evidence="3">Nucleus</location>
    </subcellularLocation>
</comment>
<dbReference type="SUPFAM" id="SSF46785">
    <property type="entry name" value="Winged helix' DNA-binding domain"/>
    <property type="match status" value="1"/>
</dbReference>
<dbReference type="SMART" id="SM00413">
    <property type="entry name" value="ETS"/>
    <property type="match status" value="1"/>
</dbReference>
<dbReference type="Pfam" id="PF02198">
    <property type="entry name" value="SAM_PNT"/>
    <property type="match status" value="1"/>
</dbReference>
<evidence type="ECO:0000259" key="5">
    <source>
        <dbReference type="PROSITE" id="PS50061"/>
    </source>
</evidence>
<dbReference type="PROSITE" id="PS00346">
    <property type="entry name" value="ETS_DOMAIN_2"/>
    <property type="match status" value="1"/>
</dbReference>
<feature type="region of interest" description="Disordered" evidence="4">
    <location>
        <begin position="119"/>
        <end position="139"/>
    </location>
</feature>
<dbReference type="PROSITE" id="PS00345">
    <property type="entry name" value="ETS_DOMAIN_1"/>
    <property type="match status" value="1"/>
</dbReference>
<proteinExistence type="inferred from homology"/>
<evidence type="ECO:0000256" key="1">
    <source>
        <dbReference type="ARBA" id="ARBA00005562"/>
    </source>
</evidence>
<feature type="compositionally biased region" description="Polar residues" evidence="4">
    <location>
        <begin position="766"/>
        <end position="778"/>
    </location>
</feature>
<dbReference type="PRINTS" id="PR00454">
    <property type="entry name" value="ETSDOMAIN"/>
</dbReference>
<dbReference type="InterPro" id="IPR003118">
    <property type="entry name" value="Pointed_dom"/>
</dbReference>
<sequence>MAFTSEQTTLSASLPLLDQLIDGVTDSKERVHSLSQNISHKRKLAINDDNEQNSKRLVVPEAQNKPDKGEKSSSPIEYTKVWLFPSEMSTATLPVSLSESIDSKHSTISSVFNLKPRTENSKYDLSSQSSEPDNLPRAEKVEPVDLNTNKDPCNLQKYWPLKTSLMKPTPSKKSKHDNLPDSREMSKTTDVTISNEINSESCNGYKKLAKSKCQQNVATSTSIQITLITPNKGVTQSGGIMKSVGPTKQGSNSSQTKDRAWESGSQAMYVYDVVSKASTDNLELAKSIGSVDSGHAAPSTLAQSKSEIQTHVINSDGLTLSGGTTNIPELIRFPEVDSITSLITSSQDYPPSCMFSKSKFKTSLKEMPNTTTHYRGVDNPLMTIFNELESGEIPHFPIERNNPLYSSSDINSDKSYVVPSSYSNPISPFLYSTSLGAQDSNQQPLNLIQTPHANHSPASFPATIQDMLSDPTLKPAHNTGNLHRPTSSSGTGMDLSLCSTLPPSNAALSSVPIPMGNLDCSELSRVASTGGLMTNGQGGLASSNDFSVQNPTMSLFQNDAMSTSESILMRSGSSPSTEEDGVITKSESNQRCQKNKDITRSLFKGTSNPFDSDECNFSSDQGLYSSYADCSHQGKSASFDEFPTADSFMSADIPSGVSSRDLNCTKTAVTSQNSKSNSKGVVVPADVSAWTTDHVKEWLQTGISEYNLTGLDIEQFSGVDGARLSQMSWEELYNLAGPDNVHVLYPYLNYLRKSSPACYASRRVSDGSTTTERQNSHASDVRDLDDNVTSSRFCPDVTDPAIAKLAWTTPHQGVSKAYSPGFSGISKSAFDPGMASSAWRPAQAYTSAFPSMGKTGLDATMHAAQWRASQDPYQIFGPLSSRLSSSGSGQIQLWQFLLELLSDSANAACITWEGTNGEFKLVDPDEVARRWGERKSKPNMNYDKLSRALRYYYDKNIMTKVHGKRYAYKFDFVGLATQIQTATSESPFKFHQDVFGFQSYHTPKYFRPPTHSMAPPAPGGLFTAPGCYWSSHSNGFLTGIGGHMMSPHHSAHLTSIGYPYS</sequence>
<dbReference type="InterPro" id="IPR036390">
    <property type="entry name" value="WH_DNA-bd_sf"/>
</dbReference>
<dbReference type="PROSITE" id="PS50061">
    <property type="entry name" value="ETS_DOMAIN_3"/>
    <property type="match status" value="1"/>
</dbReference>
<reference evidence="8" key="1">
    <citation type="submission" date="2025-08" db="UniProtKB">
        <authorList>
            <consortium name="RefSeq"/>
        </authorList>
    </citation>
    <scope>IDENTIFICATION</scope>
</reference>
<dbReference type="PROSITE" id="PS51433">
    <property type="entry name" value="PNT"/>
    <property type="match status" value="1"/>
</dbReference>
<feature type="region of interest" description="Disordered" evidence="4">
    <location>
        <begin position="237"/>
        <end position="258"/>
    </location>
</feature>
<evidence type="ECO:0000256" key="4">
    <source>
        <dbReference type="SAM" id="MobiDB-lite"/>
    </source>
</evidence>